<sequence>MCHPGSFFSRLRDESLTHSLTHSIPWRLSVSLSLTLKRTYLRRLLGCFQDVCLKEKTFKSLFGGWGRAHATWASSLSKGKKRTGCPGYLTAELGKGRSYCTAKKKRRERDQHQT</sequence>
<accession>A0A7T8JSE0</accession>
<proteinExistence type="predicted"/>
<dbReference type="Proteomes" id="UP000595437">
    <property type="component" value="Chromosome 21"/>
</dbReference>
<evidence type="ECO:0000313" key="1">
    <source>
        <dbReference type="EMBL" id="QQP31466.1"/>
    </source>
</evidence>
<organism evidence="1 2">
    <name type="scientific">Caligus rogercresseyi</name>
    <name type="common">Sea louse</name>
    <dbReference type="NCBI Taxonomy" id="217165"/>
    <lineage>
        <taxon>Eukaryota</taxon>
        <taxon>Metazoa</taxon>
        <taxon>Ecdysozoa</taxon>
        <taxon>Arthropoda</taxon>
        <taxon>Crustacea</taxon>
        <taxon>Multicrustacea</taxon>
        <taxon>Hexanauplia</taxon>
        <taxon>Copepoda</taxon>
        <taxon>Siphonostomatoida</taxon>
        <taxon>Caligidae</taxon>
        <taxon>Caligus</taxon>
    </lineage>
</organism>
<name>A0A7T8JSE0_CALRO</name>
<evidence type="ECO:0000313" key="2">
    <source>
        <dbReference type="Proteomes" id="UP000595437"/>
    </source>
</evidence>
<gene>
    <name evidence="1" type="ORF">FKW44_025075</name>
</gene>
<reference evidence="2" key="1">
    <citation type="submission" date="2021-01" db="EMBL/GenBank/DDBJ databases">
        <title>Caligus Genome Assembly.</title>
        <authorList>
            <person name="Gallardo-Escarate C."/>
        </authorList>
    </citation>
    <scope>NUCLEOTIDE SEQUENCE [LARGE SCALE GENOMIC DNA]</scope>
</reference>
<dbReference type="EMBL" id="CP045910">
    <property type="protein sequence ID" value="QQP31466.1"/>
    <property type="molecule type" value="Genomic_DNA"/>
</dbReference>
<keyword evidence="2" id="KW-1185">Reference proteome</keyword>
<protein>
    <submittedName>
        <fullName evidence="1">Uncharacterized protein</fullName>
    </submittedName>
</protein>
<dbReference type="AlphaFoldDB" id="A0A7T8JSE0"/>